<protein>
    <submittedName>
        <fullName evidence="2">Uncharacterized protein</fullName>
    </submittedName>
</protein>
<dbReference type="Pfam" id="PF00805">
    <property type="entry name" value="Pentapeptide"/>
    <property type="match status" value="2"/>
</dbReference>
<dbReference type="Proteomes" id="UP001165065">
    <property type="component" value="Unassembled WGS sequence"/>
</dbReference>
<keyword evidence="3" id="KW-1185">Reference proteome</keyword>
<sequence length="561" mass="63982">MPDDYTEIDGPPCALTWRINYEGGKFRFYERKTGTLPKDPSERIASEGGWGYAGYFQMLSLKTKSGEFALPPKCTELTVVLEYRFVDVEQATSSMKMISEYDLPEEERRFYKFTWDSKNLIFPDTSKASTALVITQAPCFGFTLPGISLQRAELTGSALAFSDLTGVDFTQANLKGCNLAQATLTQTNFQHTRCEGAVFNGCKVGNAIFDGTYMTGAKSCEKMKDFDPLPWRTKYRLDNGDDVDSDDDEEEDDDADAPVATDLVSPKRALQRQSSIAQSDKDKLRDHINKVIMSDMNPSEMVTHIMDEVGEFKVEDIENVLEIMSVHTLDDNDGNRDQHFWQKKKHLVANLQRKLHRYKEQAFHDRIFAPTVNFIVQDPSMSQRFRTFMQHSSRDPQSLRRCSDEIRDVMAQLQEMRGAFLKETWVDQVDEWQELCLLQKGLTSQRAMMVLRCIFEDKDVMKSLGMACQMKSIRGVPPDGLMLRLKEDLGAHLKKNFFSYKRALDDELNNIEFIENQKNWIIAMRGSAIVALLIGLSNLLSSITLNKMCNSFESSYCPPSE</sequence>
<dbReference type="Gene3D" id="2.160.20.80">
    <property type="entry name" value="E3 ubiquitin-protein ligase SopA"/>
    <property type="match status" value="1"/>
</dbReference>
<feature type="region of interest" description="Disordered" evidence="1">
    <location>
        <begin position="237"/>
        <end position="282"/>
    </location>
</feature>
<feature type="compositionally biased region" description="Acidic residues" evidence="1">
    <location>
        <begin position="240"/>
        <end position="256"/>
    </location>
</feature>
<dbReference type="AlphaFoldDB" id="A0A9W7GJW0"/>
<dbReference type="SUPFAM" id="SSF141571">
    <property type="entry name" value="Pentapeptide repeat-like"/>
    <property type="match status" value="1"/>
</dbReference>
<dbReference type="EMBL" id="BRYA01000328">
    <property type="protein sequence ID" value="GMI47084.1"/>
    <property type="molecule type" value="Genomic_DNA"/>
</dbReference>
<comment type="caution">
    <text evidence="2">The sequence shown here is derived from an EMBL/GenBank/DDBJ whole genome shotgun (WGS) entry which is preliminary data.</text>
</comment>
<evidence type="ECO:0000256" key="1">
    <source>
        <dbReference type="SAM" id="MobiDB-lite"/>
    </source>
</evidence>
<dbReference type="OrthoDB" id="9989223at2759"/>
<dbReference type="InterPro" id="IPR001646">
    <property type="entry name" value="5peptide_repeat"/>
</dbReference>
<accession>A0A9W7GJW0</accession>
<gene>
    <name evidence="2" type="ORF">TrCOL_g7150</name>
</gene>
<proteinExistence type="predicted"/>
<dbReference type="PANTHER" id="PTHR14136:SF17">
    <property type="entry name" value="BTB_POZ DOMAIN-CONTAINING PROTEIN KCTD9"/>
    <property type="match status" value="1"/>
</dbReference>
<reference evidence="3" key="1">
    <citation type="journal article" date="2023" name="Commun. Biol.">
        <title>Genome analysis of Parmales, the sister group of diatoms, reveals the evolutionary specialization of diatoms from phago-mixotrophs to photoautotrophs.</title>
        <authorList>
            <person name="Ban H."/>
            <person name="Sato S."/>
            <person name="Yoshikawa S."/>
            <person name="Yamada K."/>
            <person name="Nakamura Y."/>
            <person name="Ichinomiya M."/>
            <person name="Sato N."/>
            <person name="Blanc-Mathieu R."/>
            <person name="Endo H."/>
            <person name="Kuwata A."/>
            <person name="Ogata H."/>
        </authorList>
    </citation>
    <scope>NUCLEOTIDE SEQUENCE [LARGE SCALE GENOMIC DNA]</scope>
</reference>
<dbReference type="InterPro" id="IPR051082">
    <property type="entry name" value="Pentapeptide-BTB/POZ_domain"/>
</dbReference>
<organism evidence="2 3">
    <name type="scientific">Triparma columacea</name>
    <dbReference type="NCBI Taxonomy" id="722753"/>
    <lineage>
        <taxon>Eukaryota</taxon>
        <taxon>Sar</taxon>
        <taxon>Stramenopiles</taxon>
        <taxon>Ochrophyta</taxon>
        <taxon>Bolidophyceae</taxon>
        <taxon>Parmales</taxon>
        <taxon>Triparmaceae</taxon>
        <taxon>Triparma</taxon>
    </lineage>
</organism>
<dbReference type="PANTHER" id="PTHR14136">
    <property type="entry name" value="BTB_POZ DOMAIN-CONTAINING PROTEIN KCTD9"/>
    <property type="match status" value="1"/>
</dbReference>
<evidence type="ECO:0000313" key="3">
    <source>
        <dbReference type="Proteomes" id="UP001165065"/>
    </source>
</evidence>
<name>A0A9W7GJW0_9STRA</name>
<evidence type="ECO:0000313" key="2">
    <source>
        <dbReference type="EMBL" id="GMI47084.1"/>
    </source>
</evidence>